<dbReference type="InterPro" id="IPR000515">
    <property type="entry name" value="MetI-like"/>
</dbReference>
<keyword evidence="2 12" id="KW-0813">Transport</keyword>
<dbReference type="PANTHER" id="PTHR43386:SF2">
    <property type="entry name" value="OLIGOPEPTIDE TRANSPORT SYSTEM PERMEASE PROTEIN OPPC"/>
    <property type="match status" value="1"/>
</dbReference>
<feature type="transmembrane region" description="Helical" evidence="12">
    <location>
        <begin position="250"/>
        <end position="275"/>
    </location>
</feature>
<keyword evidence="7" id="KW-0653">Protein transport</keyword>
<dbReference type="SUPFAM" id="SSF161098">
    <property type="entry name" value="MetI-like"/>
    <property type="match status" value="1"/>
</dbReference>
<reference evidence="15 16" key="1">
    <citation type="submission" date="2017-07" db="EMBL/GenBank/DDBJ databases">
        <authorList>
            <person name="Sun Z.S."/>
            <person name="Albrecht U."/>
            <person name="Echele G."/>
            <person name="Lee C.C."/>
        </authorList>
    </citation>
    <scope>NUCLEOTIDE SEQUENCE [LARGE SCALE GENOMIC DNA]</scope>
    <source>
        <strain evidence="15 16">P16-029</strain>
    </source>
</reference>
<keyword evidence="6" id="KW-0571">Peptide transport</keyword>
<evidence type="ECO:0000313" key="16">
    <source>
        <dbReference type="Proteomes" id="UP000259211"/>
    </source>
</evidence>
<comment type="subcellular location">
    <subcellularLocation>
        <location evidence="1">Cell inner membrane</location>
        <topology evidence="1">Multi-pass membrane protein</topology>
    </subcellularLocation>
    <subcellularLocation>
        <location evidence="12">Cell membrane</location>
        <topology evidence="12">Multi-pass membrane protein</topology>
    </subcellularLocation>
</comment>
<feature type="region of interest" description="Disordered" evidence="13">
    <location>
        <begin position="1"/>
        <end position="50"/>
    </location>
</feature>
<dbReference type="PROSITE" id="PS50928">
    <property type="entry name" value="ABC_TM1"/>
    <property type="match status" value="1"/>
</dbReference>
<feature type="transmembrane region" description="Helical" evidence="12">
    <location>
        <begin position="130"/>
        <end position="155"/>
    </location>
</feature>
<evidence type="ECO:0000256" key="7">
    <source>
        <dbReference type="ARBA" id="ARBA00022927"/>
    </source>
</evidence>
<keyword evidence="9 12" id="KW-0472">Membrane</keyword>
<dbReference type="Pfam" id="PF00528">
    <property type="entry name" value="BPD_transp_1"/>
    <property type="match status" value="1"/>
</dbReference>
<dbReference type="Proteomes" id="UP000259211">
    <property type="component" value="Unassembled WGS sequence"/>
</dbReference>
<organism evidence="15 16">
    <name type="scientific">Cutibacterium avidum</name>
    <dbReference type="NCBI Taxonomy" id="33010"/>
    <lineage>
        <taxon>Bacteria</taxon>
        <taxon>Bacillati</taxon>
        <taxon>Actinomycetota</taxon>
        <taxon>Actinomycetes</taxon>
        <taxon>Propionibacteriales</taxon>
        <taxon>Propionibacteriaceae</taxon>
        <taxon>Cutibacterium</taxon>
    </lineage>
</organism>
<dbReference type="InterPro" id="IPR035906">
    <property type="entry name" value="MetI-like_sf"/>
</dbReference>
<evidence type="ECO:0000256" key="13">
    <source>
        <dbReference type="SAM" id="MobiDB-lite"/>
    </source>
</evidence>
<keyword evidence="5 12" id="KW-0812">Transmembrane</keyword>
<dbReference type="GO" id="GO:0055085">
    <property type="term" value="P:transmembrane transport"/>
    <property type="evidence" value="ECO:0007669"/>
    <property type="project" value="InterPro"/>
</dbReference>
<feature type="compositionally biased region" description="Basic and acidic residues" evidence="13">
    <location>
        <begin position="33"/>
        <end position="49"/>
    </location>
</feature>
<evidence type="ECO:0000313" key="15">
    <source>
        <dbReference type="EMBL" id="RFT42348.1"/>
    </source>
</evidence>
<feature type="compositionally biased region" description="Polar residues" evidence="13">
    <location>
        <begin position="1"/>
        <end position="16"/>
    </location>
</feature>
<feature type="transmembrane region" description="Helical" evidence="12">
    <location>
        <begin position="68"/>
        <end position="86"/>
    </location>
</feature>
<evidence type="ECO:0000256" key="3">
    <source>
        <dbReference type="ARBA" id="ARBA00022475"/>
    </source>
</evidence>
<keyword evidence="3" id="KW-1003">Cell membrane</keyword>
<evidence type="ECO:0000256" key="6">
    <source>
        <dbReference type="ARBA" id="ARBA00022856"/>
    </source>
</evidence>
<dbReference type="AlphaFoldDB" id="A0A3E2DAF8"/>
<dbReference type="CDD" id="cd06261">
    <property type="entry name" value="TM_PBP2"/>
    <property type="match status" value="1"/>
</dbReference>
<gene>
    <name evidence="15" type="ORF">CHT91_11200</name>
</gene>
<keyword evidence="4" id="KW-0997">Cell inner membrane</keyword>
<name>A0A3E2DAF8_9ACTN</name>
<feature type="transmembrane region" description="Helical" evidence="12">
    <location>
        <begin position="161"/>
        <end position="181"/>
    </location>
</feature>
<dbReference type="Gene3D" id="1.10.3720.10">
    <property type="entry name" value="MetI-like"/>
    <property type="match status" value="1"/>
</dbReference>
<evidence type="ECO:0000256" key="10">
    <source>
        <dbReference type="ARBA" id="ARBA00024202"/>
    </source>
</evidence>
<dbReference type="PANTHER" id="PTHR43386">
    <property type="entry name" value="OLIGOPEPTIDE TRANSPORT SYSTEM PERMEASE PROTEIN APPC"/>
    <property type="match status" value="1"/>
</dbReference>
<evidence type="ECO:0000256" key="9">
    <source>
        <dbReference type="ARBA" id="ARBA00023136"/>
    </source>
</evidence>
<comment type="similarity">
    <text evidence="10">Belongs to the binding-protein-dependent transport system permease family. OppBC subfamily.</text>
</comment>
<sequence>MSEPTNNSSVELNTPKTGPCAPIKGPDALSAAERNEKHKPGRNERDGKHMSRSRLILRRFWRPVGSKIGVIGLALVVLLALIGPYIANWDYWVVDDNAFLAPPDQYHWFGTSQGGFDLFAMTVEGLRKSLIIGFCVALIVETLAALIGSAAAYFGKVAEKIILWFIDLLLVIPSFLIIAILSQHTSGKSTSTALLIVLLSAFSWMLSARVVRAMTLSVVNLDYVTAARFMSVPPFTIIVKHVIPNIASYLIIDLTLGVVAAIMSETVLSFFGFGVQKPETSLGTLLGDGMTAVTTSPWLFMFPAGVLVILLLSVNFIGDGLRDAVDPSSKSGGKA</sequence>
<evidence type="ECO:0000256" key="2">
    <source>
        <dbReference type="ARBA" id="ARBA00022448"/>
    </source>
</evidence>
<evidence type="ECO:0000256" key="8">
    <source>
        <dbReference type="ARBA" id="ARBA00022989"/>
    </source>
</evidence>
<evidence type="ECO:0000259" key="14">
    <source>
        <dbReference type="PROSITE" id="PS50928"/>
    </source>
</evidence>
<protein>
    <recommendedName>
        <fullName evidence="11">Oligopeptide transport system permease protein OppC</fullName>
    </recommendedName>
</protein>
<evidence type="ECO:0000256" key="11">
    <source>
        <dbReference type="ARBA" id="ARBA00072251"/>
    </source>
</evidence>
<evidence type="ECO:0000256" key="12">
    <source>
        <dbReference type="RuleBase" id="RU363032"/>
    </source>
</evidence>
<dbReference type="InterPro" id="IPR025966">
    <property type="entry name" value="OppC_N"/>
</dbReference>
<dbReference type="RefSeq" id="WP_063280062.1">
    <property type="nucleotide sequence ID" value="NZ_JASORL010000009.1"/>
</dbReference>
<dbReference type="EMBL" id="NOWI01000010">
    <property type="protein sequence ID" value="RFT42348.1"/>
    <property type="molecule type" value="Genomic_DNA"/>
</dbReference>
<feature type="domain" description="ABC transmembrane type-1" evidence="14">
    <location>
        <begin position="126"/>
        <end position="318"/>
    </location>
</feature>
<dbReference type="GO" id="GO:0015031">
    <property type="term" value="P:protein transport"/>
    <property type="evidence" value="ECO:0007669"/>
    <property type="project" value="UniProtKB-KW"/>
</dbReference>
<keyword evidence="8 12" id="KW-1133">Transmembrane helix</keyword>
<feature type="transmembrane region" description="Helical" evidence="12">
    <location>
        <begin position="295"/>
        <end position="317"/>
    </location>
</feature>
<comment type="caution">
    <text evidence="15">The sequence shown here is derived from an EMBL/GenBank/DDBJ whole genome shotgun (WGS) entry which is preliminary data.</text>
</comment>
<evidence type="ECO:0000256" key="4">
    <source>
        <dbReference type="ARBA" id="ARBA00022519"/>
    </source>
</evidence>
<dbReference type="InterPro" id="IPR050366">
    <property type="entry name" value="BP-dependent_transpt_permease"/>
</dbReference>
<dbReference type="Pfam" id="PF12911">
    <property type="entry name" value="OppC_N"/>
    <property type="match status" value="1"/>
</dbReference>
<evidence type="ECO:0000256" key="1">
    <source>
        <dbReference type="ARBA" id="ARBA00004429"/>
    </source>
</evidence>
<dbReference type="GO" id="GO:0005886">
    <property type="term" value="C:plasma membrane"/>
    <property type="evidence" value="ECO:0007669"/>
    <property type="project" value="UniProtKB-SubCell"/>
</dbReference>
<accession>A0A3E2DAF8</accession>
<evidence type="ECO:0000256" key="5">
    <source>
        <dbReference type="ARBA" id="ARBA00022692"/>
    </source>
</evidence>
<feature type="transmembrane region" description="Helical" evidence="12">
    <location>
        <begin position="193"/>
        <end position="211"/>
    </location>
</feature>
<dbReference type="GO" id="GO:0015833">
    <property type="term" value="P:peptide transport"/>
    <property type="evidence" value="ECO:0007669"/>
    <property type="project" value="UniProtKB-KW"/>
</dbReference>
<proteinExistence type="inferred from homology"/>